<feature type="compositionally biased region" description="Polar residues" evidence="1">
    <location>
        <begin position="130"/>
        <end position="146"/>
    </location>
</feature>
<dbReference type="InterPro" id="IPR036619">
    <property type="entry name" value="NinB_sf"/>
</dbReference>
<evidence type="ECO:0000313" key="3">
    <source>
        <dbReference type="Proteomes" id="UP000473658"/>
    </source>
</evidence>
<feature type="compositionally biased region" description="Low complexity" evidence="1">
    <location>
        <begin position="157"/>
        <end position="169"/>
    </location>
</feature>
<proteinExistence type="predicted"/>
<organism evidence="2 3">
    <name type="scientific">Rhizobium rhizogenes</name>
    <name type="common">Agrobacterium rhizogenes</name>
    <dbReference type="NCBI Taxonomy" id="359"/>
    <lineage>
        <taxon>Bacteria</taxon>
        <taxon>Pseudomonadati</taxon>
        <taxon>Pseudomonadota</taxon>
        <taxon>Alphaproteobacteria</taxon>
        <taxon>Hyphomicrobiales</taxon>
        <taxon>Rhizobiaceae</taxon>
        <taxon>Rhizobium/Agrobacterium group</taxon>
        <taxon>Rhizobium</taxon>
    </lineage>
</organism>
<feature type="region of interest" description="Disordered" evidence="1">
    <location>
        <begin position="124"/>
        <end position="169"/>
    </location>
</feature>
<evidence type="ECO:0000313" key="2">
    <source>
        <dbReference type="EMBL" id="KAA3503255.1"/>
    </source>
</evidence>
<sequence>MSTREAVVLNSPEDREKVVRWARHVSDGTIVEFRKSTRSHEQNAKMHAMLGEVSDQVVWYGQKLKVEDWKNMFTASLRKASVVPGIDPGTVVPLGIHTSTMTIDEMSNMIELIYAFGAENNVTFKEPKPENTNSDNETPAPSSDNAGMTPVDEAGADDVPASDAPASTDPEIRQHFIDFARKALKTAGDDQLTAEQRTDALENMVLDYRDVIPESLWGKLSGIKVPVQYVLLGKRTIDQARTYIAKDLLDCPEAEIGGAA</sequence>
<dbReference type="AlphaFoldDB" id="A0AA88JTF3"/>
<gene>
    <name evidence="2" type="ORF">DXM27_10380</name>
</gene>
<reference evidence="2 3" key="1">
    <citation type="submission" date="2018-08" db="EMBL/GenBank/DDBJ databases">
        <title>Crown Gall in kiwifruit.</title>
        <authorList>
            <person name="Visnovsky S.B."/>
            <person name="Pitman A.R."/>
        </authorList>
    </citation>
    <scope>NUCLEOTIDE SEQUENCE [LARGE SCALE GENOMIC DNA]</scope>
    <source>
        <strain evidence="2 3">SBV_302_78_2</strain>
    </source>
</reference>
<comment type="caution">
    <text evidence="2">The sequence shown here is derived from an EMBL/GenBank/DDBJ whole genome shotgun (WGS) entry which is preliminary data.</text>
</comment>
<dbReference type="Pfam" id="PF05772">
    <property type="entry name" value="NinB"/>
    <property type="match status" value="1"/>
</dbReference>
<name>A0AA88JTF3_RHIRH</name>
<dbReference type="InterPro" id="IPR008711">
    <property type="entry name" value="Recombinase_NinB"/>
</dbReference>
<evidence type="ECO:0008006" key="4">
    <source>
        <dbReference type="Google" id="ProtNLM"/>
    </source>
</evidence>
<dbReference type="EMBL" id="QRFF01000002">
    <property type="protein sequence ID" value="KAA3503255.1"/>
    <property type="molecule type" value="Genomic_DNA"/>
</dbReference>
<protein>
    <recommendedName>
        <fullName evidence="4">Recombinase</fullName>
    </recommendedName>
</protein>
<evidence type="ECO:0000256" key="1">
    <source>
        <dbReference type="SAM" id="MobiDB-lite"/>
    </source>
</evidence>
<dbReference type="RefSeq" id="WP_149898956.1">
    <property type="nucleotide sequence ID" value="NZ_QRFF01000002.1"/>
</dbReference>
<dbReference type="Proteomes" id="UP000473658">
    <property type="component" value="Unassembled WGS sequence"/>
</dbReference>
<accession>A0AA88JTF3</accession>
<dbReference type="SUPFAM" id="SSF103370">
    <property type="entry name" value="NinB"/>
    <property type="match status" value="1"/>
</dbReference>
<dbReference type="Gene3D" id="1.10.3790.10">
    <property type="entry name" value="NinB"/>
    <property type="match status" value="1"/>
</dbReference>